<reference evidence="2" key="1">
    <citation type="journal article" date="2018" name="BMC Genomics">
        <title>Genomic insights into host adaptation between the wheat stripe rust pathogen (Puccinia striiformis f. sp. tritici) and the barley stripe rust pathogen (Puccinia striiformis f. sp. hordei).</title>
        <authorList>
            <person name="Xia C."/>
            <person name="Wang M."/>
            <person name="Yin C."/>
            <person name="Cornejo O.E."/>
            <person name="Hulbert S.H."/>
            <person name="Chen X."/>
        </authorList>
    </citation>
    <scope>NUCLEOTIDE SEQUENCE [LARGE SCALE GENOMIC DNA]</scope>
    <source>
        <strain evidence="2">93-210</strain>
    </source>
</reference>
<reference evidence="1 2" key="3">
    <citation type="journal article" date="2022" name="Microbiol. Spectr.">
        <title>Folding features and dynamics of 3D genome architecture in plant fungal pathogens.</title>
        <authorList>
            <person name="Xia C."/>
        </authorList>
    </citation>
    <scope>NUCLEOTIDE SEQUENCE [LARGE SCALE GENOMIC DNA]</scope>
    <source>
        <strain evidence="1 2">93-210</strain>
    </source>
</reference>
<gene>
    <name evidence="1" type="ORF">MJO28_015234</name>
</gene>
<reference evidence="2" key="2">
    <citation type="journal article" date="2018" name="Mol. Plant Microbe Interact.">
        <title>Genome sequence resources for the wheat stripe rust pathogen (Puccinia striiformis f. sp. tritici) and the barley stripe rust pathogen (Puccinia striiformis f. sp. hordei).</title>
        <authorList>
            <person name="Xia C."/>
            <person name="Wang M."/>
            <person name="Yin C."/>
            <person name="Cornejo O.E."/>
            <person name="Hulbert S.H."/>
            <person name="Chen X."/>
        </authorList>
    </citation>
    <scope>NUCLEOTIDE SEQUENCE [LARGE SCALE GENOMIC DNA]</scope>
    <source>
        <strain evidence="2">93-210</strain>
    </source>
</reference>
<proteinExistence type="predicted"/>
<comment type="caution">
    <text evidence="1">The sequence shown here is derived from an EMBL/GenBank/DDBJ whole genome shotgun (WGS) entry which is preliminary data.</text>
</comment>
<name>A0ACC0DRY0_9BASI</name>
<organism evidence="1 2">
    <name type="scientific">Puccinia striiformis f. sp. tritici</name>
    <dbReference type="NCBI Taxonomy" id="168172"/>
    <lineage>
        <taxon>Eukaryota</taxon>
        <taxon>Fungi</taxon>
        <taxon>Dikarya</taxon>
        <taxon>Basidiomycota</taxon>
        <taxon>Pucciniomycotina</taxon>
        <taxon>Pucciniomycetes</taxon>
        <taxon>Pucciniales</taxon>
        <taxon>Pucciniaceae</taxon>
        <taxon>Puccinia</taxon>
    </lineage>
</organism>
<dbReference type="Proteomes" id="UP001060170">
    <property type="component" value="Chromosome 16"/>
</dbReference>
<accession>A0ACC0DRY0</accession>
<protein>
    <submittedName>
        <fullName evidence="1">Uncharacterized protein</fullName>
    </submittedName>
</protein>
<sequence length="1801" mass="203216">MSYRNQPPALNLYSTNVAMGNYREQSPASSDESSLPPPDRVLIPDLTMDSIHGDEPAATHFLEREPTMPRYIGNTTTGVKIRPMDKELLFDGVKLPIDKFIKRYESAGKTDRATATDLAEQILPFIKGDLKEEVEEMPGYVAADWETLKKNLLNRFGQALPLVKHTKQDLKNLVASTAAAGGVKTLEHFKIFRTKFETITHYLVRMGYSTNLEESRECLLEALSSDLESAVTRELIRDNRMKASKDGGDILPDTQTLIKYIHREVQAVSVLARRKVYRGDEKTSSNAKQQAHVIQQTRAPALNPVDDLAKTLSSWNVQRPPGFVSASHVPYRPAQYEKPPAGMKCHYCFGDGHTPYRCNLFQQDEFEKKVYRDGRDYKLPNGTAVHFDRSRPVKAVVERYAAAAAGPPVTPGIINLPLGTQVRKDEPAAEVRTSYGKLEECEPEKLASYEADMAKRLRNGKETEDLPKVKKTCRGVEEDMDVDEDILAIANNDYDQFPGYKELQEEISAPKKVQFKDPEPQKTKEKPARKSFLEKTLAKDYPEAEDRVVQRMVGEGRMELSYGEIFAISNGVTEAFKKKISRKKVLIEDKVEKTTNTGGLESDEESEEGETDDKPKRSHYACPLGYIKIGINNKEVQALLDNGSMVNVLPKELAVRLGLIVTERSMNLKGIGGHKNEILGIAEGVRVRIGNIKRSVHFWVSSGDVQPILGKPFLIDVSASMKYVKAGGETLSINDDEGRTYLVPIITEGNQKWETSFPTNMTSTSNVITAIDDASSIQVFEKNMQENRDYGVHTAKYKSTTKKVKPVNEPMPQNINKPMVFPALSRDPYETPLTPFPPEFLPTPKITEERLKVVNFGPKDYLWEEELKLMKHVIVERQGAFAFAPEERGLLKHTYGEPYIIPVVPHTPWQQKPIPIAAAIQDKFIELVRERIGTGLYEQSCLSYSSPVFCVKKQDGNLRVVHDLQKLNKVTIKDAGLPPAPEELIKSFTGRACYGLGDIMGGYDERELALESRPLTAFETPLGRFQLTRLPQGATNSVAVYQAQMMWILQEEIPQNVGIFIDNGGIKGPVSDYNQETLAENPGIRRFIWEYAVTLERVLFRIEEAGLTVSGKKFACCVPALELVGHIVCKEGRRISTKQLNKVEGWPVPKNPTELRGFLGVCVYVRMFIKDLSIIAGPLRKLTRKDVDWEWSGDCQAAFDQLKKIVGQDITLKKLDYSGSAGKIKLAVDSSYIAAGAVLTQEHEGKDRPVLYESVVFSPVESRYSQSKLELCGVAKILKKLQTHLWGQHFELLIDAKSLIEMINSPSLPNAPMTRWVAFIQLFSFDLKHVPGKTFTMPDGLSRRTPDEEEIPGRDFDADESWIKPHPGFGVKEANTLNLGVARGQFEQEGVWKLLQSYLSNLRRPEACTDEEWKTIRRKARTFFLSNGKLKRKNSPFSQVVVSVRHIQRYVLETLHEELGHRGVDETYCRCKLRFWWPNMKKNVAEWVKSCEACQKRSLIKPMELKHATGVPTIFGRVSMDAVHIKAGKWKYLLVARDDLSGWVEAVGLEKLTATKVASWFQENWIHRYGLPATVVMDGGAEFGKEVQTMLKKAGSVVKITTPYYPEANGMIERGHQPLKDALVKMCGNIGKKWRNYLPLVLFADRISTKRTTGHTPYELVFGQPAVLPIDLEMETYLGTDWGSIRTTADLLLARVGQIEKREEILQAAYKKMKSTRSKSVELWNEKGTDRGPIAEKELVLGYNRSLESQWGKLFENRWNGPYRVVKKEKSGAYALEELDGTPLKRRYAAPQVKIFRQRAD</sequence>
<evidence type="ECO:0000313" key="1">
    <source>
        <dbReference type="EMBL" id="KAI7938314.1"/>
    </source>
</evidence>
<keyword evidence="2" id="KW-1185">Reference proteome</keyword>
<evidence type="ECO:0000313" key="2">
    <source>
        <dbReference type="Proteomes" id="UP001060170"/>
    </source>
</evidence>
<dbReference type="EMBL" id="CM045880">
    <property type="protein sequence ID" value="KAI7938314.1"/>
    <property type="molecule type" value="Genomic_DNA"/>
</dbReference>